<dbReference type="AlphaFoldDB" id="A0A401H6F5"/>
<evidence type="ECO:0000256" key="1">
    <source>
        <dbReference type="SAM" id="MobiDB-lite"/>
    </source>
</evidence>
<sequence>MNPALRNRMQLAMMVSEAQVRQYYRSAKRVRPNSNPRPSVQFYNIDSLLLDDTKKQDGDMDDGESKPWLDKPRESALEKCRANVFVLEEDIDLSQSDLCDMLVSDPPTPNVPAHENRQKVEGGSDSLPGGNGSSDADWEFHW</sequence>
<feature type="region of interest" description="Disordered" evidence="1">
    <location>
        <begin position="100"/>
        <end position="142"/>
    </location>
</feature>
<reference evidence="2 3" key="1">
    <citation type="journal article" date="2018" name="Sci. Rep.">
        <title>Genome sequence of the cauliflower mushroom Sparassis crispa (Hanabiratake) and its association with beneficial usage.</title>
        <authorList>
            <person name="Kiyama R."/>
            <person name="Furutani Y."/>
            <person name="Kawaguchi K."/>
            <person name="Nakanishi T."/>
        </authorList>
    </citation>
    <scope>NUCLEOTIDE SEQUENCE [LARGE SCALE GENOMIC DNA]</scope>
</reference>
<name>A0A401H6F5_9APHY</name>
<evidence type="ECO:0000313" key="2">
    <source>
        <dbReference type="EMBL" id="GBE90027.1"/>
    </source>
</evidence>
<dbReference type="Proteomes" id="UP000287166">
    <property type="component" value="Unassembled WGS sequence"/>
</dbReference>
<feature type="region of interest" description="Disordered" evidence="1">
    <location>
        <begin position="51"/>
        <end position="71"/>
    </location>
</feature>
<dbReference type="OrthoDB" id="3236755at2759"/>
<keyword evidence="3" id="KW-1185">Reference proteome</keyword>
<evidence type="ECO:0000313" key="3">
    <source>
        <dbReference type="Proteomes" id="UP000287166"/>
    </source>
</evidence>
<dbReference type="InParanoid" id="A0A401H6F5"/>
<gene>
    <name evidence="2" type="ORF">SCP_1800490</name>
</gene>
<accession>A0A401H6F5</accession>
<dbReference type="RefSeq" id="XP_027620940.1">
    <property type="nucleotide sequence ID" value="XM_027765139.1"/>
</dbReference>
<comment type="caution">
    <text evidence="2">The sequence shown here is derived from an EMBL/GenBank/DDBJ whole genome shotgun (WGS) entry which is preliminary data.</text>
</comment>
<protein>
    <submittedName>
        <fullName evidence="2">Uncharacterized protein</fullName>
    </submittedName>
</protein>
<dbReference type="GeneID" id="38786944"/>
<proteinExistence type="predicted"/>
<dbReference type="EMBL" id="BFAD01000018">
    <property type="protein sequence ID" value="GBE90027.1"/>
    <property type="molecule type" value="Genomic_DNA"/>
</dbReference>
<organism evidence="2 3">
    <name type="scientific">Sparassis crispa</name>
    <dbReference type="NCBI Taxonomy" id="139825"/>
    <lineage>
        <taxon>Eukaryota</taxon>
        <taxon>Fungi</taxon>
        <taxon>Dikarya</taxon>
        <taxon>Basidiomycota</taxon>
        <taxon>Agaricomycotina</taxon>
        <taxon>Agaricomycetes</taxon>
        <taxon>Polyporales</taxon>
        <taxon>Sparassidaceae</taxon>
        <taxon>Sparassis</taxon>
    </lineage>
</organism>